<gene>
    <name evidence="2" type="ORF">K457DRAFT_901494</name>
</gene>
<feature type="region of interest" description="Disordered" evidence="1">
    <location>
        <begin position="142"/>
        <end position="197"/>
    </location>
</feature>
<organism evidence="2 3">
    <name type="scientific">Linnemannia elongata AG-77</name>
    <dbReference type="NCBI Taxonomy" id="1314771"/>
    <lineage>
        <taxon>Eukaryota</taxon>
        <taxon>Fungi</taxon>
        <taxon>Fungi incertae sedis</taxon>
        <taxon>Mucoromycota</taxon>
        <taxon>Mortierellomycotina</taxon>
        <taxon>Mortierellomycetes</taxon>
        <taxon>Mortierellales</taxon>
        <taxon>Mortierellaceae</taxon>
        <taxon>Linnemannia</taxon>
    </lineage>
</organism>
<dbReference type="EMBL" id="KV442082">
    <property type="protein sequence ID" value="OAQ25191.1"/>
    <property type="molecule type" value="Genomic_DNA"/>
</dbReference>
<feature type="region of interest" description="Disordered" evidence="1">
    <location>
        <begin position="240"/>
        <end position="311"/>
    </location>
</feature>
<dbReference type="Proteomes" id="UP000078512">
    <property type="component" value="Unassembled WGS sequence"/>
</dbReference>
<feature type="compositionally biased region" description="Basic and acidic residues" evidence="1">
    <location>
        <begin position="242"/>
        <end position="252"/>
    </location>
</feature>
<accession>A0A197JL13</accession>
<evidence type="ECO:0000256" key="1">
    <source>
        <dbReference type="SAM" id="MobiDB-lite"/>
    </source>
</evidence>
<dbReference type="OrthoDB" id="10509743at2759"/>
<feature type="compositionally biased region" description="Polar residues" evidence="1">
    <location>
        <begin position="185"/>
        <end position="194"/>
    </location>
</feature>
<evidence type="ECO:0000313" key="3">
    <source>
        <dbReference type="Proteomes" id="UP000078512"/>
    </source>
</evidence>
<evidence type="ECO:0000313" key="2">
    <source>
        <dbReference type="EMBL" id="OAQ25191.1"/>
    </source>
</evidence>
<name>A0A197JL13_9FUNG</name>
<reference evidence="2 3" key="1">
    <citation type="submission" date="2016-05" db="EMBL/GenBank/DDBJ databases">
        <title>Genome sequencing reveals origins of a unique bacterial endosymbiosis in the earliest lineages of terrestrial Fungi.</title>
        <authorList>
            <consortium name="DOE Joint Genome Institute"/>
            <person name="Uehling J."/>
            <person name="Gryganskyi A."/>
            <person name="Hameed K."/>
            <person name="Tschaplinski T."/>
            <person name="Misztal P."/>
            <person name="Wu S."/>
            <person name="Desiro A."/>
            <person name="Vande Pol N."/>
            <person name="Du Z.-Y."/>
            <person name="Zienkiewicz A."/>
            <person name="Zienkiewicz K."/>
            <person name="Morin E."/>
            <person name="Tisserant E."/>
            <person name="Splivallo R."/>
            <person name="Hainaut M."/>
            <person name="Henrissat B."/>
            <person name="Ohm R."/>
            <person name="Kuo A."/>
            <person name="Yan J."/>
            <person name="Lipzen A."/>
            <person name="Nolan M."/>
            <person name="Labutti K."/>
            <person name="Barry K."/>
            <person name="Goldstein A."/>
            <person name="Labbe J."/>
            <person name="Schadt C."/>
            <person name="Tuskan G."/>
            <person name="Grigoriev I."/>
            <person name="Martin F."/>
            <person name="Vilgalys R."/>
            <person name="Bonito G."/>
        </authorList>
    </citation>
    <scope>NUCLEOTIDE SEQUENCE [LARGE SCALE GENOMIC DNA]</scope>
    <source>
        <strain evidence="2 3">AG-77</strain>
    </source>
</reference>
<proteinExistence type="predicted"/>
<protein>
    <submittedName>
        <fullName evidence="2">Uncharacterized protein</fullName>
    </submittedName>
</protein>
<sequence>MSDNNYNNSNTLYQRIVRVQTHQPGRRPIYSVPARCSTGSQTWYVLMEDIYRELKQPYDVALFFDSFGTMPVPVNENSFEGGHVHFYPDRFLYYSEAFNNTNNNNSNQYPVGQTCTCSQCVTPAPSQTYLPQRRIEFQAAQQQQQQKQQYLNQSLGPASSNPNYHYSGNLPHGVSYQGHGHSTAYEHSNQVHRQSSGDRVRAALDDLVHLVTYNADKIVARLIAIRDGTCDDDRSLASLEEVNSHSDQERQGSAKSGTTSSGSGSGSGSPRSPRDYVDQLSEDDGVLRSPSPSARFYARRDPRPHSPSPDH</sequence>
<feature type="compositionally biased region" description="Polar residues" evidence="1">
    <location>
        <begin position="150"/>
        <end position="166"/>
    </location>
</feature>
<dbReference type="AlphaFoldDB" id="A0A197JL13"/>
<keyword evidence="3" id="KW-1185">Reference proteome</keyword>
<feature type="compositionally biased region" description="Basic and acidic residues" evidence="1">
    <location>
        <begin position="298"/>
        <end position="311"/>
    </location>
</feature>